<dbReference type="InterPro" id="IPR012910">
    <property type="entry name" value="Plug_dom"/>
</dbReference>
<gene>
    <name evidence="12" type="ORF">AAE02nite_41250</name>
</gene>
<evidence type="ECO:0000256" key="7">
    <source>
        <dbReference type="ARBA" id="ARBA00023237"/>
    </source>
</evidence>
<dbReference type="Proteomes" id="UP000321532">
    <property type="component" value="Unassembled WGS sequence"/>
</dbReference>
<evidence type="ECO:0000256" key="6">
    <source>
        <dbReference type="ARBA" id="ARBA00023136"/>
    </source>
</evidence>
<evidence type="ECO:0000259" key="10">
    <source>
        <dbReference type="Pfam" id="PF00593"/>
    </source>
</evidence>
<evidence type="ECO:0000256" key="8">
    <source>
        <dbReference type="PROSITE-ProRule" id="PRU01360"/>
    </source>
</evidence>
<dbReference type="InterPro" id="IPR000531">
    <property type="entry name" value="Beta-barrel_TonB"/>
</dbReference>
<dbReference type="InterPro" id="IPR036942">
    <property type="entry name" value="Beta-barrel_TonB_sf"/>
</dbReference>
<evidence type="ECO:0000313" key="13">
    <source>
        <dbReference type="Proteomes" id="UP000321532"/>
    </source>
</evidence>
<feature type="domain" description="TonB-dependent receptor plug" evidence="11">
    <location>
        <begin position="150"/>
        <end position="257"/>
    </location>
</feature>
<dbReference type="InterPro" id="IPR023997">
    <property type="entry name" value="TonB-dep_OMP_SusC/RagA_CS"/>
</dbReference>
<dbReference type="GO" id="GO:0009279">
    <property type="term" value="C:cell outer membrane"/>
    <property type="evidence" value="ECO:0007669"/>
    <property type="project" value="UniProtKB-SubCell"/>
</dbReference>
<dbReference type="SUPFAM" id="SSF49464">
    <property type="entry name" value="Carboxypeptidase regulatory domain-like"/>
    <property type="match status" value="1"/>
</dbReference>
<dbReference type="AlphaFoldDB" id="A0A512B3D5"/>
<evidence type="ECO:0000256" key="2">
    <source>
        <dbReference type="ARBA" id="ARBA00022448"/>
    </source>
</evidence>
<dbReference type="FunFam" id="2.170.130.10:FF:000008">
    <property type="entry name" value="SusC/RagA family TonB-linked outer membrane protein"/>
    <property type="match status" value="1"/>
</dbReference>
<evidence type="ECO:0000256" key="1">
    <source>
        <dbReference type="ARBA" id="ARBA00004571"/>
    </source>
</evidence>
<dbReference type="Pfam" id="PF00593">
    <property type="entry name" value="TonB_dep_Rec_b-barrel"/>
    <property type="match status" value="1"/>
</dbReference>
<comment type="subcellular location">
    <subcellularLocation>
        <location evidence="1 8">Cell outer membrane</location>
        <topology evidence="1 8">Multi-pass membrane protein</topology>
    </subcellularLocation>
</comment>
<keyword evidence="5 9" id="KW-0798">TonB box</keyword>
<keyword evidence="13" id="KW-1185">Reference proteome</keyword>
<comment type="similarity">
    <text evidence="8 9">Belongs to the TonB-dependent receptor family.</text>
</comment>
<dbReference type="Gene3D" id="2.40.170.20">
    <property type="entry name" value="TonB-dependent receptor, beta-barrel domain"/>
    <property type="match status" value="1"/>
</dbReference>
<accession>A0A512B3D5</accession>
<sequence length="1029" mass="111605">MLTGHSLCQAQTVAMGKQNQDGIYLINRRVPATKSQNKIEATNSVTPSKLKEADILAARLVSGKVTSAAGEPLIGVTVVVKGTTTGTSTDAAGNYTIEVPDNGGTLVFSYIGFLTKEVPIGNATTLNVTLALDAKALEEVVVVGYGTQKKSDLTGAISSVSGKDLQEIPAANVLEQSQGRLAGVDIVKSDGAPGSPVQIRIRGNRSINASNEPLFVVDGIPTTANINNFNPNDIESVEVLKDASAVAIYGSRGANGVVLITTKKGKEGKAVISYDGYYGVKQPIENLNLMDGSEFARYVRVSQGLAPDDNSQDAKFLSGVEVENLQNGSYTDWLDLALQRGAQQDHHLSVRGGSDNVKYYLSGSYFKEKGIIPQSDFSRYAFRANIEAELTKKLLVGISATTTNTLNNQMTDAPYNNAIQFSPLVAPYDENGVFVAFPNPREGLIPNPLLNYQPLQYANESRGTRIFANIFAQYAFTPNLTYRLNFGPDYNSARQGIYTGSLAGSINTATVNNQIDFAYTLENILTYDKKVGEHAFNVVGLFSTQKSRFETSGASGQDIPIEQSGFYDLGSAATVTGINSSLGDWGLLSYMGRVNYRLKDRYLFTLTGRADGSSRLAEGSKWAFFPAISTGWIISEEEFFKLPVLTFLKVRGGYGQVGNTSISPYQTLGGLSRTTYAYGNTQGFGLGQNLISNPDLKWEISKTVNLGLDFGLFNDRISGSIEYYVTNTDDLLLNRLIPSTSGYSSVLQNIGSTRNKGWEFTATSNVLTSSAGFNWNVDLNIFSNKEEIVELFNGQDDDVGNNWFIGQPINVFYSFKYLGIWQTGEAVEAGKTGQKPGDIKIADVNGRGDEGQLTNQPDGSINADDRMVLGSTVPDWSGGLTNRFSYKGFDLSVLVYARQGQLLRSTYHNLGANNWQGRYNGLNLDYWTLNNPTNAFPIPKAGSAPLYADAVSYFDGSFVKIKNISLGYNFQNKLVSKVGFSSLRLYATVNNAFTFSKYDWADPETSNGVVGGGTPLTTATYIFGINFQL</sequence>
<dbReference type="Pfam" id="PF13715">
    <property type="entry name" value="CarbopepD_reg_2"/>
    <property type="match status" value="1"/>
</dbReference>
<reference evidence="12 13" key="1">
    <citation type="submission" date="2019-07" db="EMBL/GenBank/DDBJ databases">
        <title>Whole genome shotgun sequence of Adhaeribacter aerolatus NBRC 106133.</title>
        <authorList>
            <person name="Hosoyama A."/>
            <person name="Uohara A."/>
            <person name="Ohji S."/>
            <person name="Ichikawa N."/>
        </authorList>
    </citation>
    <scope>NUCLEOTIDE SEQUENCE [LARGE SCALE GENOMIC DNA]</scope>
    <source>
        <strain evidence="12 13">NBRC 106133</strain>
    </source>
</reference>
<dbReference type="Gene3D" id="2.170.130.10">
    <property type="entry name" value="TonB-dependent receptor, plug domain"/>
    <property type="match status" value="1"/>
</dbReference>
<protein>
    <submittedName>
        <fullName evidence="12">SusC/RagA family TonB-linked outer membrane protein</fullName>
    </submittedName>
</protein>
<proteinExistence type="inferred from homology"/>
<keyword evidence="4 8" id="KW-0812">Transmembrane</keyword>
<keyword evidence="2 8" id="KW-0813">Transport</keyword>
<evidence type="ECO:0000256" key="4">
    <source>
        <dbReference type="ARBA" id="ARBA00022692"/>
    </source>
</evidence>
<evidence type="ECO:0000256" key="3">
    <source>
        <dbReference type="ARBA" id="ARBA00022452"/>
    </source>
</evidence>
<dbReference type="PROSITE" id="PS52016">
    <property type="entry name" value="TONB_DEPENDENT_REC_3"/>
    <property type="match status" value="1"/>
</dbReference>
<evidence type="ECO:0000313" key="12">
    <source>
        <dbReference type="EMBL" id="GEO06461.1"/>
    </source>
</evidence>
<dbReference type="Gene3D" id="2.60.40.1120">
    <property type="entry name" value="Carboxypeptidase-like, regulatory domain"/>
    <property type="match status" value="1"/>
</dbReference>
<dbReference type="InterPro" id="IPR037066">
    <property type="entry name" value="Plug_dom_sf"/>
</dbReference>
<dbReference type="EMBL" id="BJYS01000037">
    <property type="protein sequence ID" value="GEO06461.1"/>
    <property type="molecule type" value="Genomic_DNA"/>
</dbReference>
<dbReference type="NCBIfam" id="TIGR04056">
    <property type="entry name" value="OMP_RagA_SusC"/>
    <property type="match status" value="1"/>
</dbReference>
<evidence type="ECO:0000256" key="5">
    <source>
        <dbReference type="ARBA" id="ARBA00023077"/>
    </source>
</evidence>
<keyword evidence="6 8" id="KW-0472">Membrane</keyword>
<organism evidence="12 13">
    <name type="scientific">Adhaeribacter aerolatus</name>
    <dbReference type="NCBI Taxonomy" id="670289"/>
    <lineage>
        <taxon>Bacteria</taxon>
        <taxon>Pseudomonadati</taxon>
        <taxon>Bacteroidota</taxon>
        <taxon>Cytophagia</taxon>
        <taxon>Cytophagales</taxon>
        <taxon>Hymenobacteraceae</taxon>
        <taxon>Adhaeribacter</taxon>
    </lineage>
</organism>
<feature type="domain" description="TonB-dependent receptor-like beta-barrel" evidence="10">
    <location>
        <begin position="408"/>
        <end position="991"/>
    </location>
</feature>
<dbReference type="NCBIfam" id="TIGR04057">
    <property type="entry name" value="SusC_RagA_signa"/>
    <property type="match status" value="1"/>
</dbReference>
<dbReference type="InterPro" id="IPR023996">
    <property type="entry name" value="TonB-dep_OMP_SusC/RagA"/>
</dbReference>
<evidence type="ECO:0000259" key="11">
    <source>
        <dbReference type="Pfam" id="PF07715"/>
    </source>
</evidence>
<keyword evidence="3 8" id="KW-1134">Transmembrane beta strand</keyword>
<keyword evidence="7 8" id="KW-0998">Cell outer membrane</keyword>
<dbReference type="Pfam" id="PF07715">
    <property type="entry name" value="Plug"/>
    <property type="match status" value="1"/>
</dbReference>
<comment type="caution">
    <text evidence="12">The sequence shown here is derived from an EMBL/GenBank/DDBJ whole genome shotgun (WGS) entry which is preliminary data.</text>
</comment>
<name>A0A512B3D5_9BACT</name>
<evidence type="ECO:0000256" key="9">
    <source>
        <dbReference type="RuleBase" id="RU003357"/>
    </source>
</evidence>
<dbReference type="SUPFAM" id="SSF56935">
    <property type="entry name" value="Porins"/>
    <property type="match status" value="1"/>
</dbReference>
<dbReference type="InterPro" id="IPR039426">
    <property type="entry name" value="TonB-dep_rcpt-like"/>
</dbReference>
<dbReference type="InterPro" id="IPR008969">
    <property type="entry name" value="CarboxyPept-like_regulatory"/>
</dbReference>